<dbReference type="InterPro" id="IPR036770">
    <property type="entry name" value="Ankyrin_rpt-contain_sf"/>
</dbReference>
<proteinExistence type="predicted"/>
<dbReference type="PROSITE" id="PS50297">
    <property type="entry name" value="ANK_REP_REGION"/>
    <property type="match status" value="1"/>
</dbReference>
<dbReference type="PROSITE" id="PS50088">
    <property type="entry name" value="ANK_REPEAT"/>
    <property type="match status" value="1"/>
</dbReference>
<keyword evidence="2" id="KW-0812">Transmembrane</keyword>
<dbReference type="EMBL" id="JAAGAX010000002">
    <property type="protein sequence ID" value="KAF2321999.1"/>
    <property type="molecule type" value="Genomic_DNA"/>
</dbReference>
<dbReference type="GO" id="GO:0016020">
    <property type="term" value="C:membrane"/>
    <property type="evidence" value="ECO:0007669"/>
    <property type="project" value="TreeGrafter"/>
</dbReference>
<dbReference type="AlphaFoldDB" id="A0A6A6NCD0"/>
<dbReference type="Gene3D" id="1.25.40.20">
    <property type="entry name" value="Ankyrin repeat-containing domain"/>
    <property type="match status" value="1"/>
</dbReference>
<dbReference type="SMART" id="SM00248">
    <property type="entry name" value="ANK"/>
    <property type="match status" value="5"/>
</dbReference>
<feature type="repeat" description="ANK" evidence="1">
    <location>
        <begin position="78"/>
        <end position="110"/>
    </location>
</feature>
<evidence type="ECO:0000259" key="3">
    <source>
        <dbReference type="Pfam" id="PF13962"/>
    </source>
</evidence>
<keyword evidence="5" id="KW-1185">Reference proteome</keyword>
<dbReference type="Pfam" id="PF13962">
    <property type="entry name" value="PGG"/>
    <property type="match status" value="1"/>
</dbReference>
<feature type="transmembrane region" description="Helical" evidence="2">
    <location>
        <begin position="368"/>
        <end position="388"/>
    </location>
</feature>
<comment type="caution">
    <text evidence="4">The sequence shown here is derived from an EMBL/GenBank/DDBJ whole genome shotgun (WGS) entry which is preliminary data.</text>
</comment>
<dbReference type="PANTHER" id="PTHR24177:SF365">
    <property type="entry name" value="ANKYRIN REPEAT-CONTAINING PROTEIN NPR4-LIKE ISOFORM X1"/>
    <property type="match status" value="1"/>
</dbReference>
<feature type="domain" description="PGG" evidence="3">
    <location>
        <begin position="361"/>
        <end position="439"/>
    </location>
</feature>
<dbReference type="InterPro" id="IPR026961">
    <property type="entry name" value="PGG_dom"/>
</dbReference>
<keyword evidence="2" id="KW-0472">Membrane</keyword>
<gene>
    <name evidence="4" type="ORF">GH714_005444</name>
</gene>
<protein>
    <recommendedName>
        <fullName evidence="3">PGG domain-containing protein</fullName>
    </recommendedName>
</protein>
<dbReference type="PANTHER" id="PTHR24177">
    <property type="entry name" value="CASKIN"/>
    <property type="match status" value="1"/>
</dbReference>
<sequence>MMDENVRHCLPLYKAALHGDWDTAKRIFDSDSNALTANISPIEETALHVSICAGHSIEFVEKLVDRMPADELGIKNKFGQTPLHAAGVAGNTEAAKVLVKKNPRLTQERNSVNDTPLHLAAVHARKETVQYLLSVTQDEDPSPFADKDDFACTSADKESVHQGKDVENPGGHFEEYQKESMHFQFLQHIQKKNLLHKQAMELLRLLISEAIEGSVLEADNLLASPTGIAATLGIQEFVTEVIKSYPYIVWLRNRDGQNIFLLAVKHRQEKIFNLLYQMGTHKLFTTTFIDKQRNSMLHLAGMLEPSKKISGAALQMQRELQWFKEVEKVVQPSYKEIKNKDGKIPREVFTEEHKDLVGKGEKWMKDTASSCATVAALVVTVVFAAAFTVPGGTNSEQGIPIYLKETSFMIFAVSDALGLFSSSTSLLMFLGILTSRYSEEDFLKALPMSKSTEQTEIDEWKLERKKDEVSTALNQKTEVGVAWVWSRHRVISVQYVNPVWVWVVGRTDPSANWADLLR</sequence>
<keyword evidence="2" id="KW-1133">Transmembrane helix</keyword>
<dbReference type="Proteomes" id="UP000467840">
    <property type="component" value="Chromosome 11"/>
</dbReference>
<dbReference type="InterPro" id="IPR002110">
    <property type="entry name" value="Ankyrin_rpt"/>
</dbReference>
<reference evidence="4 5" key="1">
    <citation type="journal article" date="2020" name="Mol. Plant">
        <title>The Chromosome-Based Rubber Tree Genome Provides New Insights into Spurge Genome Evolution and Rubber Biosynthesis.</title>
        <authorList>
            <person name="Liu J."/>
            <person name="Shi C."/>
            <person name="Shi C.C."/>
            <person name="Li W."/>
            <person name="Zhang Q.J."/>
            <person name="Zhang Y."/>
            <person name="Li K."/>
            <person name="Lu H.F."/>
            <person name="Shi C."/>
            <person name="Zhu S.T."/>
            <person name="Xiao Z.Y."/>
            <person name="Nan H."/>
            <person name="Yue Y."/>
            <person name="Zhu X.G."/>
            <person name="Wu Y."/>
            <person name="Hong X.N."/>
            <person name="Fan G.Y."/>
            <person name="Tong Y."/>
            <person name="Zhang D."/>
            <person name="Mao C.L."/>
            <person name="Liu Y.L."/>
            <person name="Hao S.J."/>
            <person name="Liu W.Q."/>
            <person name="Lv M.Q."/>
            <person name="Zhang H.B."/>
            <person name="Liu Y."/>
            <person name="Hu-Tang G.R."/>
            <person name="Wang J.P."/>
            <person name="Wang J.H."/>
            <person name="Sun Y.H."/>
            <person name="Ni S.B."/>
            <person name="Chen W.B."/>
            <person name="Zhang X.C."/>
            <person name="Jiao Y.N."/>
            <person name="Eichler E.E."/>
            <person name="Li G.H."/>
            <person name="Liu X."/>
            <person name="Gao L.Z."/>
        </authorList>
    </citation>
    <scope>NUCLEOTIDE SEQUENCE [LARGE SCALE GENOMIC DNA]</scope>
    <source>
        <strain evidence="5">cv. GT1</strain>
        <tissue evidence="4">Leaf</tissue>
    </source>
</reference>
<evidence type="ECO:0000256" key="2">
    <source>
        <dbReference type="SAM" id="Phobius"/>
    </source>
</evidence>
<feature type="transmembrane region" description="Helical" evidence="2">
    <location>
        <begin position="408"/>
        <end position="433"/>
    </location>
</feature>
<keyword evidence="1" id="KW-0040">ANK repeat</keyword>
<evidence type="ECO:0000256" key="1">
    <source>
        <dbReference type="PROSITE-ProRule" id="PRU00023"/>
    </source>
</evidence>
<name>A0A6A6NCD0_HEVBR</name>
<dbReference type="Pfam" id="PF12796">
    <property type="entry name" value="Ank_2"/>
    <property type="match status" value="1"/>
</dbReference>
<accession>A0A6A6NCD0</accession>
<evidence type="ECO:0000313" key="4">
    <source>
        <dbReference type="EMBL" id="KAF2321999.1"/>
    </source>
</evidence>
<dbReference type="SUPFAM" id="SSF48403">
    <property type="entry name" value="Ankyrin repeat"/>
    <property type="match status" value="1"/>
</dbReference>
<organism evidence="4 5">
    <name type="scientific">Hevea brasiliensis</name>
    <name type="common">Para rubber tree</name>
    <name type="synonym">Siphonia brasiliensis</name>
    <dbReference type="NCBI Taxonomy" id="3981"/>
    <lineage>
        <taxon>Eukaryota</taxon>
        <taxon>Viridiplantae</taxon>
        <taxon>Streptophyta</taxon>
        <taxon>Embryophyta</taxon>
        <taxon>Tracheophyta</taxon>
        <taxon>Spermatophyta</taxon>
        <taxon>Magnoliopsida</taxon>
        <taxon>eudicotyledons</taxon>
        <taxon>Gunneridae</taxon>
        <taxon>Pentapetalae</taxon>
        <taxon>rosids</taxon>
        <taxon>fabids</taxon>
        <taxon>Malpighiales</taxon>
        <taxon>Euphorbiaceae</taxon>
        <taxon>Crotonoideae</taxon>
        <taxon>Micrandreae</taxon>
        <taxon>Hevea</taxon>
    </lineage>
</organism>
<evidence type="ECO:0000313" key="5">
    <source>
        <dbReference type="Proteomes" id="UP000467840"/>
    </source>
</evidence>